<sequence length="40" mass="4738">MNQEDNAMAYTDMLDSRLVLSPWYNVDYTLSLLNKETILR</sequence>
<proteinExistence type="predicted"/>
<protein>
    <submittedName>
        <fullName evidence="1">Uncharacterized protein</fullName>
    </submittedName>
</protein>
<organism evidence="1 2">
    <name type="scientific">Vibrio europaeus</name>
    <dbReference type="NCBI Taxonomy" id="300876"/>
    <lineage>
        <taxon>Bacteria</taxon>
        <taxon>Pseudomonadati</taxon>
        <taxon>Pseudomonadota</taxon>
        <taxon>Gammaproteobacteria</taxon>
        <taxon>Vibrionales</taxon>
        <taxon>Vibrionaceae</taxon>
        <taxon>Vibrio</taxon>
        <taxon>Vibrio oreintalis group</taxon>
    </lineage>
</organism>
<name>A0ABT5GS65_9VIBR</name>
<accession>A0ABT5GS65</accession>
<reference evidence="1" key="1">
    <citation type="submission" date="2022-11" db="EMBL/GenBank/DDBJ databases">
        <title>Role of the vibriolysin VemA secreted by the emergent pathogen Vibrio europaeus in the colonization of Manila clam mucus.</title>
        <authorList>
            <person name="Martinez C."/>
            <person name="Rodriguez S."/>
            <person name="Vences A."/>
            <person name="Barja J.L."/>
            <person name="Toranzo A.E."/>
            <person name="Dubert J."/>
        </authorList>
    </citation>
    <scope>NUCLEOTIDE SEQUENCE</scope>
    <source>
        <strain evidence="1">3454</strain>
    </source>
</reference>
<keyword evidence="2" id="KW-1185">Reference proteome</keyword>
<comment type="caution">
    <text evidence="1">The sequence shown here is derived from an EMBL/GenBank/DDBJ whole genome shotgun (WGS) entry which is preliminary data.</text>
</comment>
<dbReference type="Proteomes" id="UP001150001">
    <property type="component" value="Unassembled WGS sequence"/>
</dbReference>
<dbReference type="RefSeq" id="WP_272241364.1">
    <property type="nucleotide sequence ID" value="NZ_JAPFIQ010000017.1"/>
</dbReference>
<evidence type="ECO:0000313" key="1">
    <source>
        <dbReference type="EMBL" id="MDC5740108.1"/>
    </source>
</evidence>
<evidence type="ECO:0000313" key="2">
    <source>
        <dbReference type="Proteomes" id="UP001150001"/>
    </source>
</evidence>
<gene>
    <name evidence="1" type="ORF">OPW20_08505</name>
</gene>
<dbReference type="EMBL" id="JAPFIT010000012">
    <property type="protein sequence ID" value="MDC5740108.1"/>
    <property type="molecule type" value="Genomic_DNA"/>
</dbReference>